<protein>
    <submittedName>
        <fullName evidence="3">DUF4157 domain-containing protein</fullName>
    </submittedName>
</protein>
<feature type="region of interest" description="Disordered" evidence="1">
    <location>
        <begin position="1"/>
        <end position="64"/>
    </location>
</feature>
<feature type="domain" description="eCIS core" evidence="2">
    <location>
        <begin position="87"/>
        <end position="152"/>
    </location>
</feature>
<gene>
    <name evidence="3" type="ORF">I2H31_08295</name>
</gene>
<dbReference type="Pfam" id="PF13699">
    <property type="entry name" value="eCIS_core"/>
    <property type="match status" value="1"/>
</dbReference>
<sequence length="443" mass="47877">MFGKSPAALSNSEQPAGSLQATINSNSRLQQQKSFQEAIQASPHVQRQKALQGAMDASPRVAQRQVATQAIAKQAQPARAEPNKTGLPAELKAGVETLSGFSMDDVRVHYNSAEPAQLQAHAYAQGTDIHIATGQEKHLPHEAWHVVQQKQERVQAQKTINEQAVNDDDSLEREATVMGAKALRTAPERQPASVLQQRAIPNQLAQLVAVKHYEKPRAPLGSGSTGVVQAARVSIARAGNAIDDDLLATAIEEMREIVEAAEAHNGAAQSGEEYKRLQALLQHQTVANTLPQTSNGTFGLGGSNYFGTTPFTSTQGSADFSGAVSALPESGSTEALGNRKTAQHDEMLHITKFPGLQALASSQGHCLFCYGTIHKRGYQHGTLRGYEGGKLSGNPWPQDWKHDYLGFTLKLTSARMDTIGYETAPVILIQSDSFGERRYFVTR</sequence>
<proteinExistence type="predicted"/>
<evidence type="ECO:0000259" key="2">
    <source>
        <dbReference type="Pfam" id="PF13699"/>
    </source>
</evidence>
<dbReference type="InterPro" id="IPR025295">
    <property type="entry name" value="eCIS_core_dom"/>
</dbReference>
<dbReference type="Proteomes" id="UP000618931">
    <property type="component" value="Unassembled WGS sequence"/>
</dbReference>
<keyword evidence="4" id="KW-1185">Reference proteome</keyword>
<comment type="caution">
    <text evidence="3">The sequence shown here is derived from an EMBL/GenBank/DDBJ whole genome shotgun (WGS) entry which is preliminary data.</text>
</comment>
<evidence type="ECO:0000313" key="3">
    <source>
        <dbReference type="EMBL" id="MBF9221101.1"/>
    </source>
</evidence>
<feature type="compositionally biased region" description="Polar residues" evidence="1">
    <location>
        <begin position="8"/>
        <end position="45"/>
    </location>
</feature>
<organism evidence="3 4">
    <name type="scientific">Hymenobacter ruricola</name>
    <dbReference type="NCBI Taxonomy" id="2791023"/>
    <lineage>
        <taxon>Bacteria</taxon>
        <taxon>Pseudomonadati</taxon>
        <taxon>Bacteroidota</taxon>
        <taxon>Cytophagia</taxon>
        <taxon>Cytophagales</taxon>
        <taxon>Hymenobacteraceae</taxon>
        <taxon>Hymenobacter</taxon>
    </lineage>
</organism>
<accession>A0ABS0I2C3</accession>
<evidence type="ECO:0000313" key="4">
    <source>
        <dbReference type="Proteomes" id="UP000618931"/>
    </source>
</evidence>
<evidence type="ECO:0000256" key="1">
    <source>
        <dbReference type="SAM" id="MobiDB-lite"/>
    </source>
</evidence>
<dbReference type="EMBL" id="JADQDM010000003">
    <property type="protein sequence ID" value="MBF9221101.1"/>
    <property type="molecule type" value="Genomic_DNA"/>
</dbReference>
<reference evidence="3 4" key="1">
    <citation type="submission" date="2020-11" db="EMBL/GenBank/DDBJ databases">
        <authorList>
            <person name="Kim M.K."/>
        </authorList>
    </citation>
    <scope>NUCLEOTIDE SEQUENCE [LARGE SCALE GENOMIC DNA]</scope>
    <source>
        <strain evidence="3 4">BT662</strain>
    </source>
</reference>
<name>A0ABS0I2C3_9BACT</name>